<protein>
    <recommendedName>
        <fullName evidence="8">Pyroglutamyl peptidase type I</fullName>
    </recommendedName>
</protein>
<dbReference type="AlphaFoldDB" id="A0A1D2JI96"/>
<evidence type="ECO:0000313" key="6">
    <source>
        <dbReference type="EMBL" id="ODH37679.1"/>
    </source>
</evidence>
<accession>A0A1D2JI96</accession>
<dbReference type="PANTHER" id="PTHR23402">
    <property type="entry name" value="PROTEASE FAMILY C15 PYROGLUTAMYL-PEPTIDASE I-RELATED"/>
    <property type="match status" value="1"/>
</dbReference>
<dbReference type="Pfam" id="PF01470">
    <property type="entry name" value="Peptidase_C15"/>
    <property type="match status" value="1"/>
</dbReference>
<dbReference type="EMBL" id="LZYO01000083">
    <property type="protein sequence ID" value="ODH37679.1"/>
    <property type="molecule type" value="Genomic_DNA"/>
</dbReference>
<feature type="region of interest" description="Disordered" evidence="5">
    <location>
        <begin position="158"/>
        <end position="186"/>
    </location>
</feature>
<evidence type="ECO:0000256" key="5">
    <source>
        <dbReference type="SAM" id="MobiDB-lite"/>
    </source>
</evidence>
<keyword evidence="3" id="KW-0378">Hydrolase</keyword>
<feature type="compositionally biased region" description="Low complexity" evidence="5">
    <location>
        <begin position="199"/>
        <end position="225"/>
    </location>
</feature>
<evidence type="ECO:0000256" key="4">
    <source>
        <dbReference type="ARBA" id="ARBA00022807"/>
    </source>
</evidence>
<gene>
    <name evidence="6" type="ORF">ACO22_02588</name>
</gene>
<dbReference type="VEuPathDB" id="FungiDB:PADG_03660"/>
<name>A0A1D2JI96_PARBR</name>
<comment type="similarity">
    <text evidence="1">Belongs to the peptidase C15 family.</text>
</comment>
<evidence type="ECO:0000256" key="2">
    <source>
        <dbReference type="ARBA" id="ARBA00022670"/>
    </source>
</evidence>
<reference evidence="6 7" key="1">
    <citation type="submission" date="2016-06" db="EMBL/GenBank/DDBJ databases">
        <authorList>
            <person name="Kjaerup R.B."/>
            <person name="Dalgaard T.S."/>
            <person name="Juul-Madsen H.R."/>
        </authorList>
    </citation>
    <scope>NUCLEOTIDE SEQUENCE [LARGE SCALE GENOMIC DNA]</scope>
    <source>
        <strain evidence="6 7">Pb300</strain>
    </source>
</reference>
<dbReference type="VEuPathDB" id="FungiDB:PABG_01741"/>
<evidence type="ECO:0000256" key="3">
    <source>
        <dbReference type="ARBA" id="ARBA00022801"/>
    </source>
</evidence>
<dbReference type="Proteomes" id="UP000242814">
    <property type="component" value="Unassembled WGS sequence"/>
</dbReference>
<keyword evidence="4" id="KW-0788">Thiol protease</keyword>
<evidence type="ECO:0000313" key="7">
    <source>
        <dbReference type="Proteomes" id="UP000242814"/>
    </source>
</evidence>
<proteinExistence type="inferred from homology"/>
<evidence type="ECO:0008006" key="8">
    <source>
        <dbReference type="Google" id="ProtNLM"/>
    </source>
</evidence>
<comment type="caution">
    <text evidence="6">The sequence shown here is derived from an EMBL/GenBank/DDBJ whole genome shotgun (WGS) entry which is preliminary data.</text>
</comment>
<dbReference type="GO" id="GO:0008234">
    <property type="term" value="F:cysteine-type peptidase activity"/>
    <property type="evidence" value="ECO:0007669"/>
    <property type="project" value="UniProtKB-KW"/>
</dbReference>
<dbReference type="Gene3D" id="3.40.630.20">
    <property type="entry name" value="Peptidase C15, pyroglutamyl peptidase I-like"/>
    <property type="match status" value="2"/>
</dbReference>
<dbReference type="PANTHER" id="PTHR23402:SF1">
    <property type="entry name" value="PYROGLUTAMYL-PEPTIDASE I"/>
    <property type="match status" value="1"/>
</dbReference>
<feature type="region of interest" description="Disordered" evidence="5">
    <location>
        <begin position="199"/>
        <end position="244"/>
    </location>
</feature>
<dbReference type="InterPro" id="IPR016125">
    <property type="entry name" value="Peptidase_C15-like"/>
</dbReference>
<dbReference type="InterPro" id="IPR036440">
    <property type="entry name" value="Peptidase_C15-like_sf"/>
</dbReference>
<organism evidence="6 7">
    <name type="scientific">Paracoccidioides brasiliensis</name>
    <dbReference type="NCBI Taxonomy" id="121759"/>
    <lineage>
        <taxon>Eukaryota</taxon>
        <taxon>Fungi</taxon>
        <taxon>Dikarya</taxon>
        <taxon>Ascomycota</taxon>
        <taxon>Pezizomycotina</taxon>
        <taxon>Eurotiomycetes</taxon>
        <taxon>Eurotiomycetidae</taxon>
        <taxon>Onygenales</taxon>
        <taxon>Ajellomycetaceae</taxon>
        <taxon>Paracoccidioides</taxon>
    </lineage>
</organism>
<keyword evidence="2" id="KW-0645">Protease</keyword>
<sequence length="353" mass="38096">MGDLGPLVSDELEQLPNPLTVTRDSVKDINVLVTGFGPFKTNAVNPSYLIASALPKTVTLPQASPTSPTCYARIHIHPEPIRVSYAAVRSAVPTIIESFKKDNDGRPPDLIIHIGMASTRECYTVETVAHRDGYNITDVDEQVGFKAGEALWKEAGLPAVLRPGPSTTSTNDGDESSAPRKSAATAVYTTRDISSTSTFITSTRGGTTTTLTTTTTSTTTTTARTKAPPLSSPSPDEQDQVQDHTQTLRNTITTTIASTAPKTPTSPSPPDARFLKTWRSFAPQTAELCLSDDAGRYLCEFIFYTSLAQAYMERRNRSVVFLHVPGRTDEAGIEIGRDVTVALVKCLVACWVD</sequence>
<dbReference type="GO" id="GO:0006508">
    <property type="term" value="P:proteolysis"/>
    <property type="evidence" value="ECO:0007669"/>
    <property type="project" value="UniProtKB-KW"/>
</dbReference>
<evidence type="ECO:0000256" key="1">
    <source>
        <dbReference type="ARBA" id="ARBA00006641"/>
    </source>
</evidence>
<dbReference type="SUPFAM" id="SSF53182">
    <property type="entry name" value="Pyrrolidone carboxyl peptidase (pyroglutamate aminopeptidase)"/>
    <property type="match status" value="2"/>
</dbReference>